<keyword evidence="2" id="KW-1185">Reference proteome</keyword>
<organism evidence="1 2">
    <name type="scientific">Mythimna loreyi</name>
    <dbReference type="NCBI Taxonomy" id="667449"/>
    <lineage>
        <taxon>Eukaryota</taxon>
        <taxon>Metazoa</taxon>
        <taxon>Ecdysozoa</taxon>
        <taxon>Arthropoda</taxon>
        <taxon>Hexapoda</taxon>
        <taxon>Insecta</taxon>
        <taxon>Pterygota</taxon>
        <taxon>Neoptera</taxon>
        <taxon>Endopterygota</taxon>
        <taxon>Lepidoptera</taxon>
        <taxon>Glossata</taxon>
        <taxon>Ditrysia</taxon>
        <taxon>Noctuoidea</taxon>
        <taxon>Noctuidae</taxon>
        <taxon>Noctuinae</taxon>
        <taxon>Hadenini</taxon>
        <taxon>Mythimna</taxon>
    </lineage>
</organism>
<sequence length="357" mass="40915">MYSSKPQKKYLFPLRRQLILCITLLIFSVLIIVYINVQSLSTLRPPVMHFDTVGNNISCHYVDENDALPSAEDKNFIPRPNSIFFHETSCRGGLNSRQVCAIESASRAHPRRQVFVMFSAPVSEAVYQRSPIAKLRRFANIKMARVHISDYARNTPLEALVASAPFNRSKWQVEHTSDILRYLTLYKWGGVYLDTDMLVVKSLTPLGHNWVAKESNDLVNAAVIAISMDHLGRKLAEALINEVGTTYRPDIWIHNGPGAITRVLHKMCETPHPSEWSSNTCQGLEVYSPEYFYPIHYEQNDDYFKAGDLKNVENAYTHHLWNKLTYDKKIEKDSPYAKMAQKYCPTIYEMYGAHFGS</sequence>
<gene>
    <name evidence="1" type="ORF">PYW08_016784</name>
</gene>
<dbReference type="EMBL" id="CM056785">
    <property type="protein sequence ID" value="KAJ8728399.1"/>
    <property type="molecule type" value="Genomic_DNA"/>
</dbReference>
<proteinExistence type="predicted"/>
<name>A0ACC2QXY9_9NEOP</name>
<accession>A0ACC2QXY9</accession>
<dbReference type="Proteomes" id="UP001231649">
    <property type="component" value="Chromosome 9"/>
</dbReference>
<comment type="caution">
    <text evidence="1">The sequence shown here is derived from an EMBL/GenBank/DDBJ whole genome shotgun (WGS) entry which is preliminary data.</text>
</comment>
<reference evidence="1" key="1">
    <citation type="submission" date="2023-03" db="EMBL/GenBank/DDBJ databases">
        <title>Chromosome-level genomes of two armyworms, Mythimna separata and Mythimna loreyi, provide insights into the biosynthesis and reception of sex pheromones.</title>
        <authorList>
            <person name="Zhao H."/>
        </authorList>
    </citation>
    <scope>NUCLEOTIDE SEQUENCE</scope>
    <source>
        <strain evidence="1">BeijingLab</strain>
    </source>
</reference>
<evidence type="ECO:0000313" key="2">
    <source>
        <dbReference type="Proteomes" id="UP001231649"/>
    </source>
</evidence>
<protein>
    <submittedName>
        <fullName evidence="1">Uncharacterized protein</fullName>
    </submittedName>
</protein>
<evidence type="ECO:0000313" key="1">
    <source>
        <dbReference type="EMBL" id="KAJ8728399.1"/>
    </source>
</evidence>